<proteinExistence type="predicted"/>
<evidence type="ECO:0000256" key="1">
    <source>
        <dbReference type="SAM" id="SignalP"/>
    </source>
</evidence>
<dbReference type="EMBL" id="GGFJ01012883">
    <property type="protein sequence ID" value="MBW62024.1"/>
    <property type="molecule type" value="Transcribed_RNA"/>
</dbReference>
<feature type="signal peptide" evidence="1">
    <location>
        <begin position="1"/>
        <end position="20"/>
    </location>
</feature>
<evidence type="ECO:0000313" key="2">
    <source>
        <dbReference type="EMBL" id="MBW62024.1"/>
    </source>
</evidence>
<dbReference type="AlphaFoldDB" id="A0A2M4C9M7"/>
<accession>A0A2M4C9M7</accession>
<feature type="chain" id="PRO_5014876051" evidence="1">
    <location>
        <begin position="21"/>
        <end position="92"/>
    </location>
</feature>
<organism evidence="2">
    <name type="scientific">Anopheles marajoara</name>
    <dbReference type="NCBI Taxonomy" id="58244"/>
    <lineage>
        <taxon>Eukaryota</taxon>
        <taxon>Metazoa</taxon>
        <taxon>Ecdysozoa</taxon>
        <taxon>Arthropoda</taxon>
        <taxon>Hexapoda</taxon>
        <taxon>Insecta</taxon>
        <taxon>Pterygota</taxon>
        <taxon>Neoptera</taxon>
        <taxon>Endopterygota</taxon>
        <taxon>Diptera</taxon>
        <taxon>Nematocera</taxon>
        <taxon>Culicoidea</taxon>
        <taxon>Culicidae</taxon>
        <taxon>Anophelinae</taxon>
        <taxon>Anopheles</taxon>
    </lineage>
</organism>
<sequence>MKRFFCIFFFFFLCYPFCLRTVCDTFLASLVATAFTSMSFLDGGAQLQFLRFFLYHQFTPRAHFETHQIYKQFVIRRNKIHPQPLPAERRSV</sequence>
<keyword evidence="1" id="KW-0732">Signal</keyword>
<reference evidence="2" key="1">
    <citation type="submission" date="2018-01" db="EMBL/GenBank/DDBJ databases">
        <title>An insight into the sialome of Amazonian anophelines.</title>
        <authorList>
            <person name="Ribeiro J.M."/>
            <person name="Scarpassa V."/>
            <person name="Calvo E."/>
        </authorList>
    </citation>
    <scope>NUCLEOTIDE SEQUENCE</scope>
    <source>
        <tissue evidence="2">Salivary glands</tissue>
    </source>
</reference>
<protein>
    <submittedName>
        <fullName evidence="2">Putative secreted protein</fullName>
    </submittedName>
</protein>
<name>A0A2M4C9M7_9DIPT</name>